<organism evidence="3 4">
    <name type="scientific">Rhodotorula mucilaginosa</name>
    <name type="common">Yeast</name>
    <name type="synonym">Rhodotorula rubra</name>
    <dbReference type="NCBI Taxonomy" id="5537"/>
    <lineage>
        <taxon>Eukaryota</taxon>
        <taxon>Fungi</taxon>
        <taxon>Dikarya</taxon>
        <taxon>Basidiomycota</taxon>
        <taxon>Pucciniomycotina</taxon>
        <taxon>Microbotryomycetes</taxon>
        <taxon>Sporidiobolales</taxon>
        <taxon>Sporidiobolaceae</taxon>
        <taxon>Rhodotorula</taxon>
    </lineage>
</organism>
<protein>
    <submittedName>
        <fullName evidence="3">Uncharacterized protein</fullName>
    </submittedName>
</protein>
<accession>A0A9P6VVC0</accession>
<keyword evidence="2" id="KW-0812">Transmembrane</keyword>
<dbReference type="AlphaFoldDB" id="A0A9P6VVC0"/>
<evidence type="ECO:0000256" key="1">
    <source>
        <dbReference type="SAM" id="MobiDB-lite"/>
    </source>
</evidence>
<proteinExistence type="predicted"/>
<feature type="region of interest" description="Disordered" evidence="1">
    <location>
        <begin position="271"/>
        <end position="478"/>
    </location>
</feature>
<name>A0A9P6VVC0_RHOMI</name>
<comment type="caution">
    <text evidence="3">The sequence shown here is derived from an EMBL/GenBank/DDBJ whole genome shotgun (WGS) entry which is preliminary data.</text>
</comment>
<gene>
    <name evidence="3" type="ORF">C6P46_001309</name>
</gene>
<dbReference type="Proteomes" id="UP000777482">
    <property type="component" value="Unassembled WGS sequence"/>
</dbReference>
<reference evidence="3 4" key="1">
    <citation type="submission" date="2020-11" db="EMBL/GenBank/DDBJ databases">
        <title>Kefir isolates.</title>
        <authorList>
            <person name="Marcisauskas S."/>
            <person name="Kim Y."/>
            <person name="Blasche S."/>
        </authorList>
    </citation>
    <scope>NUCLEOTIDE SEQUENCE [LARGE SCALE GENOMIC DNA]</scope>
    <source>
        <strain evidence="3 4">KR</strain>
    </source>
</reference>
<feature type="compositionally biased region" description="Low complexity" evidence="1">
    <location>
        <begin position="271"/>
        <end position="283"/>
    </location>
</feature>
<keyword evidence="2" id="KW-1133">Transmembrane helix</keyword>
<feature type="compositionally biased region" description="Low complexity" evidence="1">
    <location>
        <begin position="348"/>
        <end position="394"/>
    </location>
</feature>
<sequence>MPPAPTVARASAAAAALKTPDPTPYLRRRGDINASLASTISAGTAVLQQQASTTAASSAPSSTSSQYSNNGGWFGNVWGGNFSTNWVTWVSIVVLVGLLIGISTARFFYIRRYYPPTWRSYFLPAKGLHINRFGIHIRGPPPRIPREEPPPYIFATEFGPHGRRRRRRGRQTVGATVGEGGARIGERDQDDMWDVDLVGGADGNGTGPAGTPGLVRDELPRYFVDGGLPMYDVGDGSAAEEAERIRAEAAASGAADADPLETLPTAAEYEAASRAARNNAAESGDAHVQSQQDRPRGEEGVDNNADGAAAYPPRPPPVARTTTGRSSILGAFTRGGNLQRPPLTTNPSGTAVADDDVAGSSSASTSTVSTSLDVLPAIRRTASLESGATGSSSSVDQDPLGKGPVTRSKPNRPGLREASSSMVKIDAGVAHKEEAATSVDSQEDDGDSHEEERDDAALPDRDGKDERHPDSARDARRD</sequence>
<evidence type="ECO:0000313" key="4">
    <source>
        <dbReference type="Proteomes" id="UP000777482"/>
    </source>
</evidence>
<feature type="compositionally biased region" description="Basic and acidic residues" evidence="1">
    <location>
        <begin position="455"/>
        <end position="478"/>
    </location>
</feature>
<feature type="compositionally biased region" description="Acidic residues" evidence="1">
    <location>
        <begin position="441"/>
        <end position="454"/>
    </location>
</feature>
<keyword evidence="2" id="KW-0472">Membrane</keyword>
<evidence type="ECO:0000313" key="3">
    <source>
        <dbReference type="EMBL" id="KAG0654970.1"/>
    </source>
</evidence>
<dbReference type="EMBL" id="PUHQ01000133">
    <property type="protein sequence ID" value="KAG0654970.1"/>
    <property type="molecule type" value="Genomic_DNA"/>
</dbReference>
<evidence type="ECO:0000256" key="2">
    <source>
        <dbReference type="SAM" id="Phobius"/>
    </source>
</evidence>
<keyword evidence="4" id="KW-1185">Reference proteome</keyword>
<dbReference type="OrthoDB" id="2529705at2759"/>
<feature type="transmembrane region" description="Helical" evidence="2">
    <location>
        <begin position="86"/>
        <end position="109"/>
    </location>
</feature>